<reference evidence="18" key="1">
    <citation type="submission" date="2025-08" db="UniProtKB">
        <authorList>
            <consortium name="RefSeq"/>
        </authorList>
    </citation>
    <scope>IDENTIFICATION</scope>
    <source>
        <strain evidence="18">Airmid</strain>
    </source>
</reference>
<dbReference type="Pfam" id="PF01553">
    <property type="entry name" value="Acyltransferase"/>
    <property type="match status" value="1"/>
</dbReference>
<evidence type="ECO:0000256" key="12">
    <source>
        <dbReference type="ARBA" id="ARBA00023315"/>
    </source>
</evidence>
<feature type="compositionally biased region" description="Polar residues" evidence="14">
    <location>
        <begin position="410"/>
        <end position="422"/>
    </location>
</feature>
<evidence type="ECO:0000313" key="17">
    <source>
        <dbReference type="Proteomes" id="UP000515146"/>
    </source>
</evidence>
<feature type="compositionally biased region" description="Low complexity" evidence="14">
    <location>
        <begin position="394"/>
        <end position="409"/>
    </location>
</feature>
<dbReference type="PANTHER" id="PTHR23063">
    <property type="entry name" value="PHOSPHOLIPID ACYLTRANSFERASE"/>
    <property type="match status" value="1"/>
</dbReference>
<dbReference type="AlphaFoldDB" id="A0A6P6XT82"/>
<dbReference type="GO" id="GO:0005783">
    <property type="term" value="C:endoplasmic reticulum"/>
    <property type="evidence" value="ECO:0007669"/>
    <property type="project" value="TreeGrafter"/>
</dbReference>
<dbReference type="OMA" id="ITIMDEY"/>
<keyword evidence="7 15" id="KW-1133">Transmembrane helix</keyword>
<keyword evidence="17" id="KW-1185">Reference proteome</keyword>
<keyword evidence="6 15" id="KW-0812">Transmembrane</keyword>
<dbReference type="SMART" id="SM00563">
    <property type="entry name" value="PlsC"/>
    <property type="match status" value="1"/>
</dbReference>
<dbReference type="Proteomes" id="UP000515146">
    <property type="component" value="Unplaced"/>
</dbReference>
<feature type="region of interest" description="Disordered" evidence="14">
    <location>
        <begin position="350"/>
        <end position="429"/>
    </location>
</feature>
<dbReference type="KEGG" id="dpte:113790553"/>
<dbReference type="InParanoid" id="A0A6P6XT82"/>
<comment type="subcellular location">
    <subcellularLocation>
        <location evidence="1">Membrane</location>
    </subcellularLocation>
</comment>
<feature type="compositionally biased region" description="Low complexity" evidence="14">
    <location>
        <begin position="369"/>
        <end position="383"/>
    </location>
</feature>
<evidence type="ECO:0000256" key="11">
    <source>
        <dbReference type="ARBA" id="ARBA00023264"/>
    </source>
</evidence>
<keyword evidence="12" id="KW-0012">Acyltransferase</keyword>
<evidence type="ECO:0000256" key="10">
    <source>
        <dbReference type="ARBA" id="ARBA00023209"/>
    </source>
</evidence>
<evidence type="ECO:0000256" key="13">
    <source>
        <dbReference type="ARBA" id="ARBA00025707"/>
    </source>
</evidence>
<feature type="compositionally biased region" description="Polar residues" evidence="14">
    <location>
        <begin position="384"/>
        <end position="393"/>
    </location>
</feature>
<keyword evidence="4" id="KW-0444">Lipid biosynthesis</keyword>
<evidence type="ECO:0000256" key="7">
    <source>
        <dbReference type="ARBA" id="ARBA00022989"/>
    </source>
</evidence>
<sequence>MSEKINSNPNQMKCYDERLDLISVNPFVNHHRKTGWIRLYTYTIGLFLFVIRFPPFVLFVLMATLVAKITLIMISIGKFFRLKTEFLRTIGRNVSIFILRTGLFFAGFYWIRMVDQRPTDRRHTLAPIICAAPHSSFFDILLILKLENPTFVSRKENIHTPLIGNILRLYNGIYVDRHDKNSRIATIQAIMERTSKHAEHVLIFPEGTTANRKALLQFKLGAFLPRLPIQPVLIRYETCCGIHDPITWTWEGPGVLKIFFYTMSCLSIDCEITIMDEYRPNNLELQDPKKFAQNVAQKMCIELGIPQSYYSYDDVPLMHVAKQFGLFRSPICIMMLKIAEKIRSTILNKTEKFDDETDPNSPKTPTPTTPTATTTTTPKSNDANNGTGTVTDCQNQKSKSSPKTNNSNTADSNVKDGQNSSQKPKKDDLEYLTTGYSEESVIESYKPISIGQSQSSSSSSELAELQAMSMLATDNVDDSNEFQYLPISKVKRKLFRSESFTFTTIDDDNRLLYEIFSRLIEHCITKMEKHFHYRPIKSSKEIPVLLKLFEFIPIDSTLRTLNTIFMDLVKMLQMTVSIPITTIHLLIILHLCDIREKDLWERIRIVIRLFNQMHPKTTNETNNMEPYLTMNEFQTFLWYSLGLNEFNNQYFLQHHFDYRYIRENLCRLFFRAVNENAPQLIPKQLSILKQIQDKQAQE</sequence>
<comment type="pathway">
    <text evidence="13">Phospholipid metabolism.</text>
</comment>
<evidence type="ECO:0000256" key="4">
    <source>
        <dbReference type="ARBA" id="ARBA00022516"/>
    </source>
</evidence>
<evidence type="ECO:0000256" key="9">
    <source>
        <dbReference type="ARBA" id="ARBA00023136"/>
    </source>
</evidence>
<dbReference type="GO" id="GO:0008374">
    <property type="term" value="F:O-acyltransferase activity"/>
    <property type="evidence" value="ECO:0007669"/>
    <property type="project" value="InterPro"/>
</dbReference>
<keyword evidence="9 15" id="KW-0472">Membrane</keyword>
<name>A0A6P6XT82_DERPT</name>
<dbReference type="InterPro" id="IPR002123">
    <property type="entry name" value="Plipid/glycerol_acylTrfase"/>
</dbReference>
<dbReference type="PANTHER" id="PTHR23063:SF52">
    <property type="entry name" value="LYSOPHOSPHATIDYLCHOLINE ACYLTRANSFERASE"/>
    <property type="match status" value="1"/>
</dbReference>
<dbReference type="RefSeq" id="XP_027196036.1">
    <property type="nucleotide sequence ID" value="XM_027340235.1"/>
</dbReference>
<feature type="domain" description="Phospholipid/glycerol acyltransferase" evidence="16">
    <location>
        <begin position="128"/>
        <end position="237"/>
    </location>
</feature>
<evidence type="ECO:0000256" key="5">
    <source>
        <dbReference type="ARBA" id="ARBA00022679"/>
    </source>
</evidence>
<feature type="transmembrane region" description="Helical" evidence="15">
    <location>
        <begin position="59"/>
        <end position="80"/>
    </location>
</feature>
<dbReference type="GO" id="GO:0016020">
    <property type="term" value="C:membrane"/>
    <property type="evidence" value="ECO:0007669"/>
    <property type="project" value="UniProtKB-SubCell"/>
</dbReference>
<comment type="similarity">
    <text evidence="3">Belongs to the 1-acyl-sn-glycerol-3-phosphate acyltransferase family.</text>
</comment>
<accession>A0A6P6XT82</accession>
<evidence type="ECO:0000256" key="6">
    <source>
        <dbReference type="ARBA" id="ARBA00022692"/>
    </source>
</evidence>
<keyword evidence="8" id="KW-0443">Lipid metabolism</keyword>
<comment type="pathway">
    <text evidence="2">Lipid metabolism.</text>
</comment>
<evidence type="ECO:0000313" key="18">
    <source>
        <dbReference type="RefSeq" id="XP_027196036.1"/>
    </source>
</evidence>
<dbReference type="CDD" id="cd07991">
    <property type="entry name" value="LPLAT_LPCAT1-like"/>
    <property type="match status" value="1"/>
</dbReference>
<organism evidence="17 18">
    <name type="scientific">Dermatophagoides pteronyssinus</name>
    <name type="common">European house dust mite</name>
    <dbReference type="NCBI Taxonomy" id="6956"/>
    <lineage>
        <taxon>Eukaryota</taxon>
        <taxon>Metazoa</taxon>
        <taxon>Ecdysozoa</taxon>
        <taxon>Arthropoda</taxon>
        <taxon>Chelicerata</taxon>
        <taxon>Arachnida</taxon>
        <taxon>Acari</taxon>
        <taxon>Acariformes</taxon>
        <taxon>Sarcoptiformes</taxon>
        <taxon>Astigmata</taxon>
        <taxon>Psoroptidia</taxon>
        <taxon>Analgoidea</taxon>
        <taxon>Pyroglyphidae</taxon>
        <taxon>Dermatophagoidinae</taxon>
        <taxon>Dermatophagoides</taxon>
    </lineage>
</organism>
<keyword evidence="11" id="KW-1208">Phospholipid metabolism</keyword>
<dbReference type="GO" id="GO:0042171">
    <property type="term" value="F:lysophosphatidic acid acyltransferase activity"/>
    <property type="evidence" value="ECO:0007669"/>
    <property type="project" value="TreeGrafter"/>
</dbReference>
<evidence type="ECO:0000256" key="3">
    <source>
        <dbReference type="ARBA" id="ARBA00008655"/>
    </source>
</evidence>
<proteinExistence type="inferred from homology"/>
<evidence type="ECO:0000256" key="14">
    <source>
        <dbReference type="SAM" id="MobiDB-lite"/>
    </source>
</evidence>
<feature type="transmembrane region" description="Helical" evidence="15">
    <location>
        <begin position="92"/>
        <end position="111"/>
    </location>
</feature>
<evidence type="ECO:0000256" key="8">
    <source>
        <dbReference type="ARBA" id="ARBA00023098"/>
    </source>
</evidence>
<gene>
    <name evidence="18" type="primary">LOC113790553</name>
</gene>
<evidence type="ECO:0000256" key="2">
    <source>
        <dbReference type="ARBA" id="ARBA00005189"/>
    </source>
</evidence>
<evidence type="ECO:0000259" key="16">
    <source>
        <dbReference type="SMART" id="SM00563"/>
    </source>
</evidence>
<keyword evidence="5" id="KW-0808">Transferase</keyword>
<evidence type="ECO:0000256" key="1">
    <source>
        <dbReference type="ARBA" id="ARBA00004370"/>
    </source>
</evidence>
<protein>
    <submittedName>
        <fullName evidence="18">Uncharacterized protein LOC113790553</fullName>
    </submittedName>
</protein>
<evidence type="ECO:0000256" key="15">
    <source>
        <dbReference type="SAM" id="Phobius"/>
    </source>
</evidence>
<dbReference type="GO" id="GO:0008654">
    <property type="term" value="P:phospholipid biosynthetic process"/>
    <property type="evidence" value="ECO:0007669"/>
    <property type="project" value="UniProtKB-KW"/>
</dbReference>
<keyword evidence="10" id="KW-0594">Phospholipid biosynthesis</keyword>
<feature type="transmembrane region" description="Helical" evidence="15">
    <location>
        <begin position="35"/>
        <end position="53"/>
    </location>
</feature>
<dbReference type="InterPro" id="IPR045252">
    <property type="entry name" value="LPCAT1-like"/>
</dbReference>
<dbReference type="SUPFAM" id="SSF69593">
    <property type="entry name" value="Glycerol-3-phosphate (1)-acyltransferase"/>
    <property type="match status" value="1"/>
</dbReference>
<dbReference type="OrthoDB" id="272512at2759"/>